<keyword evidence="5" id="KW-0597">Phosphoprotein</keyword>
<evidence type="ECO:0000259" key="15">
    <source>
        <dbReference type="PROSITE" id="PS50109"/>
    </source>
</evidence>
<dbReference type="SMART" id="SM00304">
    <property type="entry name" value="HAMP"/>
    <property type="match status" value="1"/>
</dbReference>
<dbReference type="CDD" id="cd06225">
    <property type="entry name" value="HAMP"/>
    <property type="match status" value="1"/>
</dbReference>
<dbReference type="PROSITE" id="PS50885">
    <property type="entry name" value="HAMP"/>
    <property type="match status" value="1"/>
</dbReference>
<dbReference type="InterPro" id="IPR005467">
    <property type="entry name" value="His_kinase_dom"/>
</dbReference>
<evidence type="ECO:0000256" key="13">
    <source>
        <dbReference type="ARBA" id="ARBA00023136"/>
    </source>
</evidence>
<feature type="domain" description="HAMP" evidence="16">
    <location>
        <begin position="181"/>
        <end position="234"/>
    </location>
</feature>
<dbReference type="SMART" id="SM00388">
    <property type="entry name" value="HisKA"/>
    <property type="match status" value="1"/>
</dbReference>
<keyword evidence="12" id="KW-0902">Two-component regulatory system</keyword>
<keyword evidence="18" id="KW-1185">Reference proteome</keyword>
<dbReference type="FunFam" id="3.30.565.10:FF:000006">
    <property type="entry name" value="Sensor histidine kinase WalK"/>
    <property type="match status" value="1"/>
</dbReference>
<evidence type="ECO:0000256" key="11">
    <source>
        <dbReference type="ARBA" id="ARBA00022989"/>
    </source>
</evidence>
<comment type="subcellular location">
    <subcellularLocation>
        <location evidence="2">Cell membrane</location>
        <topology evidence="2">Multi-pass membrane protein</topology>
    </subcellularLocation>
</comment>
<reference evidence="18" key="1">
    <citation type="submission" date="2016-10" db="EMBL/GenBank/DDBJ databases">
        <authorList>
            <person name="Varghese N."/>
            <person name="Submissions S."/>
        </authorList>
    </citation>
    <scope>NUCLEOTIDE SEQUENCE [LARGE SCALE GENOMIC DNA]</scope>
    <source>
        <strain evidence="18">IBRC-M10078</strain>
    </source>
</reference>
<evidence type="ECO:0000259" key="16">
    <source>
        <dbReference type="PROSITE" id="PS50885"/>
    </source>
</evidence>
<evidence type="ECO:0000256" key="3">
    <source>
        <dbReference type="ARBA" id="ARBA00012438"/>
    </source>
</evidence>
<dbReference type="Proteomes" id="UP000199159">
    <property type="component" value="Unassembled WGS sequence"/>
</dbReference>
<dbReference type="InterPro" id="IPR036890">
    <property type="entry name" value="HATPase_C_sf"/>
</dbReference>
<dbReference type="AlphaFoldDB" id="A0A1H0WAT3"/>
<feature type="transmembrane region" description="Helical" evidence="14">
    <location>
        <begin position="161"/>
        <end position="188"/>
    </location>
</feature>
<dbReference type="EC" id="2.7.13.3" evidence="3"/>
<dbReference type="InterPro" id="IPR003594">
    <property type="entry name" value="HATPase_dom"/>
</dbReference>
<dbReference type="SUPFAM" id="SSF55874">
    <property type="entry name" value="ATPase domain of HSP90 chaperone/DNA topoisomerase II/histidine kinase"/>
    <property type="match status" value="1"/>
</dbReference>
<dbReference type="Gene3D" id="1.10.287.130">
    <property type="match status" value="1"/>
</dbReference>
<dbReference type="PRINTS" id="PR00344">
    <property type="entry name" value="BCTRLSENSOR"/>
</dbReference>
<accession>A0A1H0WAT3</accession>
<dbReference type="Gene3D" id="6.10.340.10">
    <property type="match status" value="1"/>
</dbReference>
<dbReference type="GO" id="GO:0000155">
    <property type="term" value="F:phosphorelay sensor kinase activity"/>
    <property type="evidence" value="ECO:0007669"/>
    <property type="project" value="InterPro"/>
</dbReference>
<dbReference type="RefSeq" id="WP_090857080.1">
    <property type="nucleotide sequence ID" value="NZ_FNJU01000010.1"/>
</dbReference>
<dbReference type="Pfam" id="PF02518">
    <property type="entry name" value="HATPase_c"/>
    <property type="match status" value="1"/>
</dbReference>
<dbReference type="PANTHER" id="PTHR45528:SF1">
    <property type="entry name" value="SENSOR HISTIDINE KINASE CPXA"/>
    <property type="match status" value="1"/>
</dbReference>
<dbReference type="STRING" id="930152.SAMN05216565_11050"/>
<dbReference type="EMBL" id="FNJU01000010">
    <property type="protein sequence ID" value="SDP87889.1"/>
    <property type="molecule type" value="Genomic_DNA"/>
</dbReference>
<dbReference type="CDD" id="cd00082">
    <property type="entry name" value="HisKA"/>
    <property type="match status" value="1"/>
</dbReference>
<dbReference type="InterPro" id="IPR003660">
    <property type="entry name" value="HAMP_dom"/>
</dbReference>
<evidence type="ECO:0000256" key="9">
    <source>
        <dbReference type="ARBA" id="ARBA00022777"/>
    </source>
</evidence>
<evidence type="ECO:0000256" key="6">
    <source>
        <dbReference type="ARBA" id="ARBA00022679"/>
    </source>
</evidence>
<evidence type="ECO:0000313" key="17">
    <source>
        <dbReference type="EMBL" id="SDP87889.1"/>
    </source>
</evidence>
<dbReference type="Pfam" id="PF00512">
    <property type="entry name" value="HisKA"/>
    <property type="match status" value="1"/>
</dbReference>
<feature type="domain" description="Histidine kinase" evidence="15">
    <location>
        <begin position="242"/>
        <end position="457"/>
    </location>
</feature>
<evidence type="ECO:0000313" key="18">
    <source>
        <dbReference type="Proteomes" id="UP000199159"/>
    </source>
</evidence>
<evidence type="ECO:0000256" key="12">
    <source>
        <dbReference type="ARBA" id="ARBA00023012"/>
    </source>
</evidence>
<evidence type="ECO:0000256" key="10">
    <source>
        <dbReference type="ARBA" id="ARBA00022840"/>
    </source>
</evidence>
<dbReference type="CDD" id="cd00075">
    <property type="entry name" value="HATPase"/>
    <property type="match status" value="1"/>
</dbReference>
<dbReference type="GO" id="GO:0005524">
    <property type="term" value="F:ATP binding"/>
    <property type="evidence" value="ECO:0007669"/>
    <property type="project" value="UniProtKB-KW"/>
</dbReference>
<dbReference type="FunFam" id="1.10.287.130:FF:000001">
    <property type="entry name" value="Two-component sensor histidine kinase"/>
    <property type="match status" value="1"/>
</dbReference>
<dbReference type="GO" id="GO:0005886">
    <property type="term" value="C:plasma membrane"/>
    <property type="evidence" value="ECO:0007669"/>
    <property type="project" value="UniProtKB-SubCell"/>
</dbReference>
<dbReference type="Gene3D" id="3.30.565.10">
    <property type="entry name" value="Histidine kinase-like ATPase, C-terminal domain"/>
    <property type="match status" value="1"/>
</dbReference>
<protein>
    <recommendedName>
        <fullName evidence="3">histidine kinase</fullName>
        <ecNumber evidence="3">2.7.13.3</ecNumber>
    </recommendedName>
</protein>
<dbReference type="PANTHER" id="PTHR45528">
    <property type="entry name" value="SENSOR HISTIDINE KINASE CPXA"/>
    <property type="match status" value="1"/>
</dbReference>
<name>A0A1H0WAT3_9BACI</name>
<dbReference type="Pfam" id="PF00672">
    <property type="entry name" value="HAMP"/>
    <property type="match status" value="1"/>
</dbReference>
<keyword evidence="4" id="KW-1003">Cell membrane</keyword>
<dbReference type="SUPFAM" id="SSF158472">
    <property type="entry name" value="HAMP domain-like"/>
    <property type="match status" value="1"/>
</dbReference>
<dbReference type="InterPro" id="IPR050398">
    <property type="entry name" value="HssS/ArlS-like"/>
</dbReference>
<sequence length="457" mass="52312">MNKLSLKLGLLFFAFLIMIELILFYFLYTGLVNSRIEDELTELRARGNSHRNILQKHFDRPTIFHVALMETEADTDVVITTHDGTIKAESDRLTPQMEEILQQERDSIPNEGLVVENRWKTELDISTVSPIIIDYQTVGYVYMFKDTTSIQNMISSLKQHFFLVGTLAILVTIISIFFLTRVITLPLIQMTQVTKSLSKGDFSVTLNEIRSNDELGELSRSIHKLAEDLHYIKEQRNEFLASISHELRTPLTYIKGYADLAEREGVTEEERNKYLTIIHEEATHISRLVKDLFELAKIDQHSFTIQLEEVNLNIFLNNLVKKMKPAFANKGIQLNLYYEEEIFVLIDTDRFEQVFVNLLDNSLKYSKSKEVVDIKVNLNDQHVFISVIDFGEGIPNTDLPYIFDRLYRVDKSRARKSGGTGLGLAIVKEIVEAHGGVVTASSTLGKGTKITIQLERS</sequence>
<dbReference type="PROSITE" id="PS50109">
    <property type="entry name" value="HIS_KIN"/>
    <property type="match status" value="1"/>
</dbReference>
<comment type="catalytic activity">
    <reaction evidence="1">
        <text>ATP + protein L-histidine = ADP + protein N-phospho-L-histidine.</text>
        <dbReference type="EC" id="2.7.13.3"/>
    </reaction>
</comment>
<evidence type="ECO:0000256" key="5">
    <source>
        <dbReference type="ARBA" id="ARBA00022553"/>
    </source>
</evidence>
<dbReference type="OrthoDB" id="9813151at2"/>
<keyword evidence="6" id="KW-0808">Transferase</keyword>
<dbReference type="SUPFAM" id="SSF47384">
    <property type="entry name" value="Homodimeric domain of signal transducing histidine kinase"/>
    <property type="match status" value="1"/>
</dbReference>
<keyword evidence="9" id="KW-0418">Kinase</keyword>
<evidence type="ECO:0000256" key="4">
    <source>
        <dbReference type="ARBA" id="ARBA00022475"/>
    </source>
</evidence>
<organism evidence="17 18">
    <name type="scientific">Litchfieldia salsa</name>
    <dbReference type="NCBI Taxonomy" id="930152"/>
    <lineage>
        <taxon>Bacteria</taxon>
        <taxon>Bacillati</taxon>
        <taxon>Bacillota</taxon>
        <taxon>Bacilli</taxon>
        <taxon>Bacillales</taxon>
        <taxon>Bacillaceae</taxon>
        <taxon>Litchfieldia</taxon>
    </lineage>
</organism>
<keyword evidence="8" id="KW-0547">Nucleotide-binding</keyword>
<dbReference type="InterPro" id="IPR036097">
    <property type="entry name" value="HisK_dim/P_sf"/>
</dbReference>
<evidence type="ECO:0000256" key="8">
    <source>
        <dbReference type="ARBA" id="ARBA00022741"/>
    </source>
</evidence>
<evidence type="ECO:0000256" key="14">
    <source>
        <dbReference type="SAM" id="Phobius"/>
    </source>
</evidence>
<dbReference type="InterPro" id="IPR003661">
    <property type="entry name" value="HisK_dim/P_dom"/>
</dbReference>
<proteinExistence type="predicted"/>
<evidence type="ECO:0000256" key="1">
    <source>
        <dbReference type="ARBA" id="ARBA00000085"/>
    </source>
</evidence>
<evidence type="ECO:0000256" key="7">
    <source>
        <dbReference type="ARBA" id="ARBA00022692"/>
    </source>
</evidence>
<dbReference type="SMART" id="SM00387">
    <property type="entry name" value="HATPase_c"/>
    <property type="match status" value="1"/>
</dbReference>
<feature type="transmembrane region" description="Helical" evidence="14">
    <location>
        <begin position="6"/>
        <end position="28"/>
    </location>
</feature>
<gene>
    <name evidence="17" type="ORF">SAMN05216565_11050</name>
</gene>
<evidence type="ECO:0000256" key="2">
    <source>
        <dbReference type="ARBA" id="ARBA00004651"/>
    </source>
</evidence>
<dbReference type="InterPro" id="IPR004358">
    <property type="entry name" value="Sig_transdc_His_kin-like_C"/>
</dbReference>
<keyword evidence="11 14" id="KW-1133">Transmembrane helix</keyword>
<keyword evidence="7 14" id="KW-0812">Transmembrane</keyword>
<keyword evidence="13 14" id="KW-0472">Membrane</keyword>
<keyword evidence="10" id="KW-0067">ATP-binding</keyword>